<keyword evidence="1" id="KW-0378">Hydrolase</keyword>
<reference evidence="1" key="1">
    <citation type="submission" date="2019-04" db="EMBL/GenBank/DDBJ databases">
        <title>Microbes associate with the intestines of laboratory mice.</title>
        <authorList>
            <person name="Navarre W."/>
            <person name="Wong E."/>
            <person name="Huang K."/>
            <person name="Tropini C."/>
            <person name="Ng K."/>
            <person name="Yu B."/>
        </authorList>
    </citation>
    <scope>NUCLEOTIDE SEQUENCE</scope>
    <source>
        <strain evidence="1">NM72_1-8</strain>
    </source>
</reference>
<keyword evidence="1" id="KW-0547">Nucleotide-binding</keyword>
<gene>
    <name evidence="1" type="ORF">E5357_06820</name>
</gene>
<name>A0AC61R241_9FIRM</name>
<proteinExistence type="predicted"/>
<comment type="caution">
    <text evidence="1">The sequence shown here is derived from an EMBL/GenBank/DDBJ whole genome shotgun (WGS) entry which is preliminary data.</text>
</comment>
<keyword evidence="1" id="KW-0347">Helicase</keyword>
<dbReference type="Proteomes" id="UP000307720">
    <property type="component" value="Unassembled WGS sequence"/>
</dbReference>
<protein>
    <submittedName>
        <fullName evidence="1">DEAD/DEAH box helicase</fullName>
    </submittedName>
</protein>
<evidence type="ECO:0000313" key="1">
    <source>
        <dbReference type="EMBL" id="TGX99133.1"/>
    </source>
</evidence>
<evidence type="ECO:0000313" key="2">
    <source>
        <dbReference type="Proteomes" id="UP000307720"/>
    </source>
</evidence>
<sequence length="525" mass="59866">MKKELYQWQEECLERWFSNNGRGIVQAVTGAGKTFLALTAAARLEKRLGRRLRVKIVVPTAALMRQWNQALREFLTDSCGDKGNSGDIRGEIGLRGGGHKGENGRRYMIYVINSARYELARKILAELRGGEAVLLIADECHHYGSGQNSLIFEFLPYIKPCGENFFSLGLSATLPAGEERQYLSSVLGREIYSYGMEEAGAMRTVCRYDIFHIGLEFRKEEREEYEEISEQMSRLSHKLQQMYPALRELGQRERYAMLSQITGGGDKRAAEAAARYLALSYKRKSVVCLASERVSCVCALIERLDVKKGILIFGERVSQAEELYGILQNKYPGRVGRYHSKMGRQANKNVLERFYTGEIHILIACKAMDEGVDIPEASVGIVLSGTASKRQRVQRLGRIIRKKEGKGRASLYYLHIADTSEDSCFLPETKESRIFEIEYQPGRHGFSHPIYDVAAEELIEDAENTGMDREKVEEVKRCLEIGQVRADWMMGQEEIEGKTQDAGRVRERNYWVCMKRMGRLRENRK</sequence>
<accession>A0AC61R241</accession>
<keyword evidence="1" id="KW-0067">ATP-binding</keyword>
<keyword evidence="2" id="KW-1185">Reference proteome</keyword>
<organism evidence="1 2">
    <name type="scientific">Hominisplanchenecus murintestinalis</name>
    <dbReference type="NCBI Taxonomy" id="2941517"/>
    <lineage>
        <taxon>Bacteria</taxon>
        <taxon>Bacillati</taxon>
        <taxon>Bacillota</taxon>
        <taxon>Clostridia</taxon>
        <taxon>Lachnospirales</taxon>
        <taxon>Lachnospiraceae</taxon>
        <taxon>Hominisplanchenecus</taxon>
    </lineage>
</organism>
<dbReference type="EMBL" id="SRZB01000010">
    <property type="protein sequence ID" value="TGX99133.1"/>
    <property type="molecule type" value="Genomic_DNA"/>
</dbReference>